<dbReference type="AlphaFoldDB" id="A0A8E2ERA2"/>
<keyword evidence="1" id="KW-0812">Transmembrane</keyword>
<gene>
    <name evidence="2" type="ORF">AOQ84DRAFT_392621</name>
</gene>
<feature type="transmembrane region" description="Helical" evidence="1">
    <location>
        <begin position="20"/>
        <end position="39"/>
    </location>
</feature>
<dbReference type="EMBL" id="KV750854">
    <property type="protein sequence ID" value="OCL02908.1"/>
    <property type="molecule type" value="Genomic_DNA"/>
</dbReference>
<organism evidence="2 3">
    <name type="scientific">Glonium stellatum</name>
    <dbReference type="NCBI Taxonomy" id="574774"/>
    <lineage>
        <taxon>Eukaryota</taxon>
        <taxon>Fungi</taxon>
        <taxon>Dikarya</taxon>
        <taxon>Ascomycota</taxon>
        <taxon>Pezizomycotina</taxon>
        <taxon>Dothideomycetes</taxon>
        <taxon>Pleosporomycetidae</taxon>
        <taxon>Gloniales</taxon>
        <taxon>Gloniaceae</taxon>
        <taxon>Glonium</taxon>
    </lineage>
</organism>
<evidence type="ECO:0000313" key="2">
    <source>
        <dbReference type="EMBL" id="OCL02908.1"/>
    </source>
</evidence>
<proteinExistence type="predicted"/>
<name>A0A8E2ERA2_9PEZI</name>
<keyword evidence="1" id="KW-0472">Membrane</keyword>
<sequence>MPPLPAPNMHLGDVMVLITTVYNLYFLLLEIARFLCWALPLLSWIRTLPRVVSLLVECILSLCEIWMRWEWGRFEAQEWIVGSVRVGCFH</sequence>
<accession>A0A8E2ERA2</accession>
<protein>
    <submittedName>
        <fullName evidence="2">Uncharacterized protein</fullName>
    </submittedName>
</protein>
<evidence type="ECO:0000256" key="1">
    <source>
        <dbReference type="SAM" id="Phobius"/>
    </source>
</evidence>
<keyword evidence="3" id="KW-1185">Reference proteome</keyword>
<dbReference type="Proteomes" id="UP000250140">
    <property type="component" value="Unassembled WGS sequence"/>
</dbReference>
<keyword evidence="1" id="KW-1133">Transmembrane helix</keyword>
<reference evidence="2 3" key="1">
    <citation type="journal article" date="2016" name="Nat. Commun.">
        <title>Ectomycorrhizal ecology is imprinted in the genome of the dominant symbiotic fungus Cenococcum geophilum.</title>
        <authorList>
            <consortium name="DOE Joint Genome Institute"/>
            <person name="Peter M."/>
            <person name="Kohler A."/>
            <person name="Ohm R.A."/>
            <person name="Kuo A."/>
            <person name="Krutzmann J."/>
            <person name="Morin E."/>
            <person name="Arend M."/>
            <person name="Barry K.W."/>
            <person name="Binder M."/>
            <person name="Choi C."/>
            <person name="Clum A."/>
            <person name="Copeland A."/>
            <person name="Grisel N."/>
            <person name="Haridas S."/>
            <person name="Kipfer T."/>
            <person name="LaButti K."/>
            <person name="Lindquist E."/>
            <person name="Lipzen A."/>
            <person name="Maire R."/>
            <person name="Meier B."/>
            <person name="Mihaltcheva S."/>
            <person name="Molinier V."/>
            <person name="Murat C."/>
            <person name="Poggeler S."/>
            <person name="Quandt C.A."/>
            <person name="Sperisen C."/>
            <person name="Tritt A."/>
            <person name="Tisserant E."/>
            <person name="Crous P.W."/>
            <person name="Henrissat B."/>
            <person name="Nehls U."/>
            <person name="Egli S."/>
            <person name="Spatafora J.W."/>
            <person name="Grigoriev I.V."/>
            <person name="Martin F.M."/>
        </authorList>
    </citation>
    <scope>NUCLEOTIDE SEQUENCE [LARGE SCALE GENOMIC DNA]</scope>
    <source>
        <strain evidence="2 3">CBS 207.34</strain>
    </source>
</reference>
<evidence type="ECO:0000313" key="3">
    <source>
        <dbReference type="Proteomes" id="UP000250140"/>
    </source>
</evidence>